<dbReference type="InterPro" id="IPR007780">
    <property type="entry name" value="NAD_Glu_DH_bac"/>
</dbReference>
<dbReference type="Pfam" id="PF21079">
    <property type="entry name" value="GDH_HM2"/>
    <property type="match status" value="1"/>
</dbReference>
<dbReference type="GO" id="GO:0004352">
    <property type="term" value="F:glutamate dehydrogenase (NAD+) activity"/>
    <property type="evidence" value="ECO:0007669"/>
    <property type="project" value="UniProtKB-EC"/>
</dbReference>
<evidence type="ECO:0000259" key="7">
    <source>
        <dbReference type="Pfam" id="PF21077"/>
    </source>
</evidence>
<dbReference type="GO" id="GO:0006538">
    <property type="term" value="P:L-glutamate catabolic process"/>
    <property type="evidence" value="ECO:0007669"/>
    <property type="project" value="InterPro"/>
</dbReference>
<dbReference type="SUPFAM" id="SSF51735">
    <property type="entry name" value="NAD(P)-binding Rossmann-fold domains"/>
    <property type="match status" value="1"/>
</dbReference>
<evidence type="ECO:0000259" key="6">
    <source>
        <dbReference type="Pfam" id="PF21076"/>
    </source>
</evidence>
<dbReference type="InterPro" id="IPR024727">
    <property type="entry name" value="NAD_Glu_DH_N_ACT1"/>
</dbReference>
<dbReference type="Proteomes" id="UP000530564">
    <property type="component" value="Unassembled WGS sequence"/>
</dbReference>
<dbReference type="InterPro" id="IPR036291">
    <property type="entry name" value="NAD(P)-bd_dom_sf"/>
</dbReference>
<feature type="domain" description="NAD-glutamate dehydrogenase N-terminal ACT1" evidence="5">
    <location>
        <begin position="31"/>
        <end position="152"/>
    </location>
</feature>
<name>A0A840A615_9CAUL</name>
<evidence type="ECO:0000259" key="5">
    <source>
        <dbReference type="Pfam" id="PF21075"/>
    </source>
</evidence>
<keyword evidence="1 8" id="KW-0560">Oxidoreductase</keyword>
<dbReference type="InterPro" id="IPR049059">
    <property type="entry name" value="NAD_Glu_DH_HM1"/>
</dbReference>
<dbReference type="InterPro" id="IPR028971">
    <property type="entry name" value="NAD-GDH_cat"/>
</dbReference>
<feature type="signal peptide" evidence="2">
    <location>
        <begin position="1"/>
        <end position="22"/>
    </location>
</feature>
<dbReference type="GO" id="GO:0004069">
    <property type="term" value="F:L-aspartate:2-oxoglutarate aminotransferase activity"/>
    <property type="evidence" value="ECO:0007669"/>
    <property type="project" value="InterPro"/>
</dbReference>
<dbReference type="Pfam" id="PF05088">
    <property type="entry name" value="Bac_GDH_CD"/>
    <property type="match status" value="1"/>
</dbReference>
<dbReference type="InterPro" id="IPR049062">
    <property type="entry name" value="NAD_Glu_DH_ACT2"/>
</dbReference>
<keyword evidence="2" id="KW-0732">Signal</keyword>
<dbReference type="Pfam" id="PF21073">
    <property type="entry name" value="GDH_HM1"/>
    <property type="match status" value="1"/>
</dbReference>
<dbReference type="InterPro" id="IPR046346">
    <property type="entry name" value="Aminoacid_DH-like_N_sf"/>
</dbReference>
<dbReference type="Pfam" id="PF21074">
    <property type="entry name" value="GDH_C"/>
    <property type="match status" value="1"/>
</dbReference>
<evidence type="ECO:0000259" key="3">
    <source>
        <dbReference type="Pfam" id="PF05088"/>
    </source>
</evidence>
<comment type="caution">
    <text evidence="8">The sequence shown here is derived from an EMBL/GenBank/DDBJ whole genome shotgun (WGS) entry which is preliminary data.</text>
</comment>
<dbReference type="EC" id="1.4.1.2" evidence="8"/>
<dbReference type="InterPro" id="IPR049064">
    <property type="entry name" value="NAD_Glu_DH_ACT3"/>
</dbReference>
<dbReference type="PANTHER" id="PTHR43403">
    <property type="entry name" value="NAD-SPECIFIC GLUTAMATE DEHYDROGENASE"/>
    <property type="match status" value="1"/>
</dbReference>
<dbReference type="Gene3D" id="3.40.50.720">
    <property type="entry name" value="NAD(P)-binding Rossmann-like Domain"/>
    <property type="match status" value="1"/>
</dbReference>
<accession>A0A840A615</accession>
<reference evidence="8 9" key="1">
    <citation type="submission" date="2020-08" db="EMBL/GenBank/DDBJ databases">
        <title>Genomic Encyclopedia of Type Strains, Phase IV (KMG-IV): sequencing the most valuable type-strain genomes for metagenomic binning, comparative biology and taxonomic classification.</title>
        <authorList>
            <person name="Goeker M."/>
        </authorList>
    </citation>
    <scope>NUCLEOTIDE SEQUENCE [LARGE SCALE GENOMIC DNA]</scope>
    <source>
        <strain evidence="8 9">DSM 21793</strain>
    </source>
</reference>
<organism evidence="8 9">
    <name type="scientific">Phenylobacterium haematophilum</name>
    <dbReference type="NCBI Taxonomy" id="98513"/>
    <lineage>
        <taxon>Bacteria</taxon>
        <taxon>Pseudomonadati</taxon>
        <taxon>Pseudomonadota</taxon>
        <taxon>Alphaproteobacteria</taxon>
        <taxon>Caulobacterales</taxon>
        <taxon>Caulobacteraceae</taxon>
        <taxon>Phenylobacterium</taxon>
    </lineage>
</organism>
<dbReference type="Pfam" id="PF21077">
    <property type="entry name" value="GDH_ACT3"/>
    <property type="match status" value="1"/>
</dbReference>
<evidence type="ECO:0000256" key="1">
    <source>
        <dbReference type="ARBA" id="ARBA00023002"/>
    </source>
</evidence>
<keyword evidence="9" id="KW-1185">Reference proteome</keyword>
<evidence type="ECO:0000313" key="9">
    <source>
        <dbReference type="Proteomes" id="UP000530564"/>
    </source>
</evidence>
<dbReference type="InterPro" id="IPR049056">
    <property type="entry name" value="NAD_Glu_DH_HM3"/>
</dbReference>
<dbReference type="RefSeq" id="WP_183775630.1">
    <property type="nucleotide sequence ID" value="NZ_JACIDK010000005.1"/>
</dbReference>
<dbReference type="EMBL" id="JACIDK010000005">
    <property type="protein sequence ID" value="MBB3892792.1"/>
    <property type="molecule type" value="Genomic_DNA"/>
</dbReference>
<evidence type="ECO:0000256" key="2">
    <source>
        <dbReference type="SAM" id="SignalP"/>
    </source>
</evidence>
<evidence type="ECO:0000259" key="4">
    <source>
        <dbReference type="Pfam" id="PF21074"/>
    </source>
</evidence>
<protein>
    <submittedName>
        <fullName evidence="8">Glutamate dehydrogenase</fullName>
        <ecNumber evidence="8">1.4.1.2</ecNumber>
    </submittedName>
</protein>
<dbReference type="Pfam" id="PF21076">
    <property type="entry name" value="GDH_ACT2"/>
    <property type="match status" value="1"/>
</dbReference>
<feature type="domain" description="NAD-glutamate dehydrogenase ACT2" evidence="6">
    <location>
        <begin position="393"/>
        <end position="482"/>
    </location>
</feature>
<dbReference type="SUPFAM" id="SSF53223">
    <property type="entry name" value="Aminoacid dehydrogenase-like, N-terminal domain"/>
    <property type="match status" value="1"/>
</dbReference>
<feature type="chain" id="PRO_5032515856" evidence="2">
    <location>
        <begin position="23"/>
        <end position="1610"/>
    </location>
</feature>
<dbReference type="InterPro" id="IPR048381">
    <property type="entry name" value="GDH_C"/>
</dbReference>
<feature type="domain" description="NAD-specific glutamate dehydrogenase C-terminal" evidence="4">
    <location>
        <begin position="1258"/>
        <end position="1602"/>
    </location>
</feature>
<dbReference type="Pfam" id="PF21075">
    <property type="entry name" value="GDH_ACT1"/>
    <property type="match status" value="1"/>
</dbReference>
<gene>
    <name evidence="8" type="ORF">GGQ61_003528</name>
</gene>
<feature type="domain" description="NAD-glutamate dehydrogenase catalytic" evidence="3">
    <location>
        <begin position="718"/>
        <end position="1213"/>
    </location>
</feature>
<feature type="domain" description="NAD-glutamate dehydrogenase ACT3" evidence="7">
    <location>
        <begin position="540"/>
        <end position="612"/>
    </location>
</feature>
<sequence length="1610" mass="175137">MSKRPKLTSAQRALVTAFTALAGDDPAAGAFIAQAAEDAAPDELPELPGKALAAQLADFWAFAATRKGAAPVIRLVPVEGAPALERLEILQDDAPFLVDSVMGEIADQGLSVRAMFHPVVEVARDKKGARLAEGSPRRESMIQVILERVGADREPALLEGVRAALADVGAAVDDFPAMLELMARTIGELQDAPAGPTRDEDLEFLRWLHDEHFVYLGARVYEYPRLKDGGYAKEEPLFQPQDGLGVLRDPARTVLRRSSEPALLTAQVQASLDSDPVIVAKSNLRSRVHRRGYMDYVGVKRYGADGKPSGEIRFVGLFTAEAYDEPAHAVPLIRAKVAAVLARAGKAPGSHNEKRLRNILETYPRDELFQASEDDLLAAALGILHLYDRPRVRLFERRDPFDRFASVLLFVPRDRYDSDLRQRAGEILAEAYGGRVSAYYPAFNDSPLARVHFIIGVQPGHHAEPNLKSLEAQIAAAARTWEDRFAAAVRASGRATAQVADMVARYAEAFTAGYRERYDAEEALADIAVFESLKPGENVRIRAFRRAADSKTQLRFKLYHPGSPAPLADVLPILENMGLKAMVESGYPVMPAGGRRVYVHEFELDDQHGEHLVFEDVKTAFEDAFTAVWTGATESDGFNRLVLELSISWREAALIRALARYRQQSGLDPSQRVQETALSNHPGVARLILDLFRAKFDPATGADLPTRTAQAVAVMDEIVQALQQVDSLDDDRVLRRLALLVGAIKRTNYYQLDEAGQPKPYISFKVASGELADLPLPKPYREIFVWATHIEGVHLRFGPVARGGLRWSDRRDDFRTEVLGLVKAQQTKNAVIVPVGSKGGFYPKQLPKGGAPDVIRAEAVRAYTTFLSGLLDITDNLDPEGKVVHPAGVIAHDGDDPYLVVAADKGTATFSDIANGIADSYGFWLGDAFASGGSAGYDHKEMGITARGAWEAVKRHFRELGKDIQSEPFTVVGVGDMSGDVFGNGMLLSQQTRLQAAFDHRHIFLDPDPDPATSYAERQRMFELPRSSWDDYDRKKISKGGGVFARSLKSIPLSKEVKAMLGVEADSLAPSELMTAILKAPAELLYLGGIGTYVKAARETNAEAGDKANDAIRINGADLRVKVVGEGANLGLTQAGRIEFALRGGRVNTDAIDNSAGVDSSDHEVNIKILTGMLERTGVLDRKKRDKLLKSMTDDVADHVLDHNYDQTLALSLMDLDAAGELEPHARYMAHLEARGQLDRAVEGLPDVAVIAERRQAGKGLTRPEEAVLLAYGKLELKGDMATSPVADDPYFEDLLEGYFPKGLRKYDDALRRHRLRREIIATVVANDAINRCGPSFPTRLMAAASCDVTAFVTAYEAAKAVLGVPAAWDQVSALDGKIPAAGQMALYRRLAYTLRGETFWLARRAARGGQGVEALVKRYGPGAATLKKLVPDILSSVERERLEAQVARLTDAGAPEALARQVAGLQPLTVAVDLVDLAEASNWKLEAAARLYHQVGAAFAFDRLRAAAGGFTAGDAFERTAVRRLVEDLLAEQAAVTRAVMAYADDAKAGADDEAAKAAIAAWTAERRDVALAARKAVEEIEASGGAWSFAKLTIANAALRELANVEAK</sequence>
<evidence type="ECO:0000313" key="8">
    <source>
        <dbReference type="EMBL" id="MBB3892792.1"/>
    </source>
</evidence>
<dbReference type="Pfam" id="PF21078">
    <property type="entry name" value="GDH_HM3"/>
    <property type="match status" value="1"/>
</dbReference>
<proteinExistence type="predicted"/>
<dbReference type="PANTHER" id="PTHR43403:SF1">
    <property type="entry name" value="NAD-SPECIFIC GLUTAMATE DEHYDROGENASE"/>
    <property type="match status" value="1"/>
</dbReference>
<dbReference type="PIRSF" id="PIRSF036761">
    <property type="entry name" value="GDH_Mll4104"/>
    <property type="match status" value="1"/>
</dbReference>
<dbReference type="InterPro" id="IPR049058">
    <property type="entry name" value="NAD_Glu_DH_HM2"/>
</dbReference>